<gene>
    <name evidence="3" type="ORF">CH330_03895</name>
</gene>
<dbReference type="PANTHER" id="PTHR42754:SF1">
    <property type="entry name" value="LIPOPROTEIN"/>
    <property type="match status" value="1"/>
</dbReference>
<dbReference type="SUPFAM" id="SSF101898">
    <property type="entry name" value="NHL repeat"/>
    <property type="match status" value="2"/>
</dbReference>
<dbReference type="InterPro" id="IPR013431">
    <property type="entry name" value="Delta_60_rpt"/>
</dbReference>
<dbReference type="SUPFAM" id="SSF50998">
    <property type="entry name" value="Quinoprotein alcohol dehydrogenase-like"/>
    <property type="match status" value="1"/>
</dbReference>
<dbReference type="InterPro" id="IPR011047">
    <property type="entry name" value="Quinoprotein_ADH-like_sf"/>
</dbReference>
<sequence>MIRLSGFKLITLAACISCAFAQRDTVWVRRLSGTGNSDDQVRAMTSDQQGNVYVVIQNMPSESTSAIITAKYSPSGELLWSQRSEGDGCVIPVDIAVDHWGNAFVTGSSIRPGGWLDIVTLKYGASGDSVWVKYYDAEGENDEASAVVVDDVGNAYVAGYGETGERYEDMALVKYSPSGEQLWARLFDFQENEDFGLAAVIDQQGYIYEVGTVCNWEAAGDFDMQVLKYSLDGVLQWARTFRGPGDNEDSAVAVALDPQNNLVVAGCTHPDFRNSGYLVVKYSPSGETLWSRSFVDQGDENGAVAVGTDNQANVILAGNDSNAYLVVKYSPTGTQLWRRSYHGPRDNDSLAGMQVDPSGNIYVSGWCERDWRGSDMTTVKYSPAGESVWVRRWVARDSLESGALALILAGSGICVGGYYNNRDLDENALLIRYDSGGNEQWSQVLNGPGTAGAGEGKDVTFDRNGNVIAAGWLENFDQYKDLAVAKYSASGELLWVQSYGNIPNEEDIAAAVQTDGWGNVYVTGYSEGAGTGLDYVTLKYDPWGNRLWANRYNGPADNDDKPVALAVDRSGNVAVTGESYGVGTDLDYATVRYSTSGQELWVRRYNGSADTADHAGAVAVDGVGATYVSGWSYEDDGLTLATTIKYDLLGDVVWTAHCEDPDSSLSSFRAEGMAVDSAGNVFLGGYGSRAFLAAKLSPSGETLWAARASFDRTCRAYSATGDETGRVLVTGRVRGSHDYDYATVAFSADGEELWRATFDSEYGRDYAYDVAVANDGNVFVTGRATYLAATVGYDSSGREIWRDICGSRGYAIAAGPENRIVVVGRDAGFVTILYTPEVGLSEPSRQASHRATSFVRVRPNPFARTVRFGGRLPGKGRVHICVYNRAGMLVRTLVDRAHSSEVLDYLWDGTDDSGHPVPNGVYFAEMTWVPERLHSASPVRSGRTKFVRLK</sequence>
<dbReference type="EMBL" id="NOZP01000074">
    <property type="protein sequence ID" value="OYD16038.1"/>
    <property type="molecule type" value="Genomic_DNA"/>
</dbReference>
<name>A0A235BUP3_UNCW3</name>
<evidence type="ECO:0000313" key="4">
    <source>
        <dbReference type="Proteomes" id="UP000215559"/>
    </source>
</evidence>
<dbReference type="Gene3D" id="2.120.10.30">
    <property type="entry name" value="TolB, C-terminal domain"/>
    <property type="match status" value="1"/>
</dbReference>
<dbReference type="AlphaFoldDB" id="A0A235BUP3"/>
<feature type="domain" description="FlgD/Vpr Ig-like" evidence="2">
    <location>
        <begin position="878"/>
        <end position="926"/>
    </location>
</feature>
<dbReference type="NCBIfam" id="TIGR02608">
    <property type="entry name" value="delta_60_rpt"/>
    <property type="match status" value="1"/>
</dbReference>
<dbReference type="Proteomes" id="UP000215559">
    <property type="component" value="Unassembled WGS sequence"/>
</dbReference>
<feature type="signal peptide" evidence="1">
    <location>
        <begin position="1"/>
        <end position="21"/>
    </location>
</feature>
<evidence type="ECO:0000256" key="1">
    <source>
        <dbReference type="SAM" id="SignalP"/>
    </source>
</evidence>
<accession>A0A235BUP3</accession>
<evidence type="ECO:0000259" key="2">
    <source>
        <dbReference type="Pfam" id="PF13860"/>
    </source>
</evidence>
<dbReference type="InterPro" id="IPR011042">
    <property type="entry name" value="6-blade_b-propeller_TolB-like"/>
</dbReference>
<dbReference type="Gene3D" id="2.60.40.4070">
    <property type="match status" value="1"/>
</dbReference>
<proteinExistence type="predicted"/>
<reference evidence="3 4" key="1">
    <citation type="submission" date="2017-07" db="EMBL/GenBank/DDBJ databases">
        <title>Recovery of genomes from metagenomes via a dereplication, aggregation, and scoring strategy.</title>
        <authorList>
            <person name="Sieber C.M."/>
            <person name="Probst A.J."/>
            <person name="Sharrar A."/>
            <person name="Thomas B.C."/>
            <person name="Hess M."/>
            <person name="Tringe S.G."/>
            <person name="Banfield J.F."/>
        </authorList>
    </citation>
    <scope>NUCLEOTIDE SEQUENCE [LARGE SCALE GENOMIC DNA]</scope>
    <source>
        <strain evidence="3">JGI_Cruoil_03_51_56</strain>
    </source>
</reference>
<dbReference type="Pfam" id="PF13860">
    <property type="entry name" value="FlgD_ig"/>
    <property type="match status" value="1"/>
</dbReference>
<evidence type="ECO:0000313" key="3">
    <source>
        <dbReference type="EMBL" id="OYD16038.1"/>
    </source>
</evidence>
<dbReference type="InterPro" id="IPR025965">
    <property type="entry name" value="FlgD/Vpr_Ig-like"/>
</dbReference>
<dbReference type="PANTHER" id="PTHR42754">
    <property type="entry name" value="ENDOGLUCANASE"/>
    <property type="match status" value="1"/>
</dbReference>
<protein>
    <recommendedName>
        <fullName evidence="2">FlgD/Vpr Ig-like domain-containing protein</fullName>
    </recommendedName>
</protein>
<keyword evidence="1" id="KW-0732">Signal</keyword>
<comment type="caution">
    <text evidence="3">The sequence shown here is derived from an EMBL/GenBank/DDBJ whole genome shotgun (WGS) entry which is preliminary data.</text>
</comment>
<organism evidence="3 4">
    <name type="scientific">candidate division WOR-3 bacterium JGI_Cruoil_03_51_56</name>
    <dbReference type="NCBI Taxonomy" id="1973747"/>
    <lineage>
        <taxon>Bacteria</taxon>
        <taxon>Bacteria division WOR-3</taxon>
    </lineage>
</organism>
<feature type="chain" id="PRO_5012218210" description="FlgD/Vpr Ig-like domain-containing protein" evidence="1">
    <location>
        <begin position="22"/>
        <end position="950"/>
    </location>
</feature>